<reference evidence="3 4" key="1">
    <citation type="submission" date="2020-01" db="EMBL/GenBank/DDBJ databases">
        <title>Paenibacillus soybeanensis sp. nov. isolated from the nodules of soybean (Glycine max(L.) Merr).</title>
        <authorList>
            <person name="Wang H."/>
        </authorList>
    </citation>
    <scope>NUCLEOTIDE SEQUENCE [LARGE SCALE GENOMIC DNA]</scope>
    <source>
        <strain evidence="3 4">T1</strain>
    </source>
</reference>
<feature type="region of interest" description="Disordered" evidence="2">
    <location>
        <begin position="1"/>
        <end position="22"/>
    </location>
</feature>
<evidence type="ECO:0000256" key="2">
    <source>
        <dbReference type="SAM" id="MobiDB-lite"/>
    </source>
</evidence>
<evidence type="ECO:0000256" key="1">
    <source>
        <dbReference type="HAMAP-Rule" id="MF_00386"/>
    </source>
</evidence>
<dbReference type="PANTHER" id="PTHR33383:SF1">
    <property type="entry name" value="MEMBRANE PROTEIN INSERTION EFFICIENCY FACTOR-RELATED"/>
    <property type="match status" value="1"/>
</dbReference>
<comment type="subcellular location">
    <subcellularLocation>
        <location evidence="1">Cell membrane</location>
        <topology evidence="1">Peripheral membrane protein</topology>
        <orientation evidence="1">Cytoplasmic side</orientation>
    </subcellularLocation>
</comment>
<dbReference type="HAMAP" id="MF_00386">
    <property type="entry name" value="UPF0161_YidD"/>
    <property type="match status" value="1"/>
</dbReference>
<comment type="similarity">
    <text evidence="1">Belongs to the UPF0161 family.</text>
</comment>
<accession>A0ABW9XJC2</accession>
<comment type="function">
    <text evidence="1">Could be involved in insertion of integral membrane proteins into the membrane.</text>
</comment>
<keyword evidence="4" id="KW-1185">Reference proteome</keyword>
<protein>
    <recommendedName>
        <fullName evidence="1">Putative membrane protein insertion efficiency factor</fullName>
    </recommendedName>
</protein>
<evidence type="ECO:0000313" key="3">
    <source>
        <dbReference type="EMBL" id="NBD22714.1"/>
    </source>
</evidence>
<dbReference type="SMART" id="SM01234">
    <property type="entry name" value="Haemolytic"/>
    <property type="match status" value="1"/>
</dbReference>
<dbReference type="PANTHER" id="PTHR33383">
    <property type="entry name" value="MEMBRANE PROTEIN INSERTION EFFICIENCY FACTOR-RELATED"/>
    <property type="match status" value="1"/>
</dbReference>
<evidence type="ECO:0000313" key="4">
    <source>
        <dbReference type="Proteomes" id="UP000665561"/>
    </source>
</evidence>
<dbReference type="Proteomes" id="UP000665561">
    <property type="component" value="Unassembled WGS sequence"/>
</dbReference>
<comment type="caution">
    <text evidence="3">The sequence shown here is derived from an EMBL/GenBank/DDBJ whole genome shotgun (WGS) entry which is preliminary data.</text>
</comment>
<dbReference type="NCBIfam" id="TIGR00278">
    <property type="entry name" value="membrane protein insertion efficiency factor YidD"/>
    <property type="match status" value="1"/>
</dbReference>
<keyword evidence="1" id="KW-1003">Cell membrane</keyword>
<dbReference type="InterPro" id="IPR002696">
    <property type="entry name" value="Membr_insert_effic_factor_YidD"/>
</dbReference>
<dbReference type="Pfam" id="PF01809">
    <property type="entry name" value="YidD"/>
    <property type="match status" value="1"/>
</dbReference>
<dbReference type="EMBL" id="JAAAMV010000001">
    <property type="protein sequence ID" value="NBD22714.1"/>
    <property type="molecule type" value="Genomic_DNA"/>
</dbReference>
<name>A0ABW9XJC2_9BACL</name>
<proteinExistence type="inferred from homology"/>
<gene>
    <name evidence="3" type="primary">yidD</name>
    <name evidence="3" type="ORF">GT019_02375</name>
</gene>
<organism evidence="3 4">
    <name type="scientific">Paenibacillus glycinis</name>
    <dbReference type="NCBI Taxonomy" id="2697035"/>
    <lineage>
        <taxon>Bacteria</taxon>
        <taxon>Bacillati</taxon>
        <taxon>Bacillota</taxon>
        <taxon>Bacilli</taxon>
        <taxon>Bacillales</taxon>
        <taxon>Paenibacillaceae</taxon>
        <taxon>Paenibacillus</taxon>
    </lineage>
</organism>
<feature type="region of interest" description="Disordered" evidence="2">
    <location>
        <begin position="92"/>
        <end position="115"/>
    </location>
</feature>
<sequence>MIEADKPCAPARPKRRHAAERSAAMRTIIKAPIHVYRRFISPIKPPTCRFYPSCSAYALEAIDKHGPLRGSWLAAKRICRCHPFHPGGIDYVPPTREELARRPTAPLDSPSGDSV</sequence>
<keyword evidence="1" id="KW-0472">Membrane</keyword>